<dbReference type="Pfam" id="PF00005">
    <property type="entry name" value="ABC_tran"/>
    <property type="match status" value="1"/>
</dbReference>
<evidence type="ECO:0000259" key="5">
    <source>
        <dbReference type="PROSITE" id="PS50893"/>
    </source>
</evidence>
<dbReference type="Proteomes" id="UP001595847">
    <property type="component" value="Unassembled WGS sequence"/>
</dbReference>
<comment type="similarity">
    <text evidence="1">Belongs to the ABC transporter superfamily.</text>
</comment>
<protein>
    <submittedName>
        <fullName evidence="6">ABC transporter ATP-binding protein</fullName>
    </submittedName>
</protein>
<dbReference type="InterPro" id="IPR017871">
    <property type="entry name" value="ABC_transporter-like_CS"/>
</dbReference>
<gene>
    <name evidence="6" type="ORF">ACFOVU_23650</name>
</gene>
<dbReference type="SUPFAM" id="SSF52540">
    <property type="entry name" value="P-loop containing nucleoside triphosphate hydrolases"/>
    <property type="match status" value="1"/>
</dbReference>
<dbReference type="InterPro" id="IPR003439">
    <property type="entry name" value="ABC_transporter-like_ATP-bd"/>
</dbReference>
<dbReference type="PANTHER" id="PTHR43335">
    <property type="entry name" value="ABC TRANSPORTER, ATP-BINDING PROTEIN"/>
    <property type="match status" value="1"/>
</dbReference>
<keyword evidence="3" id="KW-0547">Nucleotide-binding</keyword>
<dbReference type="RefSeq" id="WP_378537105.1">
    <property type="nucleotide sequence ID" value="NZ_JBHSBH010000015.1"/>
</dbReference>
<name>A0ABV8FVA6_9ACTN</name>
<dbReference type="SMART" id="SM00382">
    <property type="entry name" value="AAA"/>
    <property type="match status" value="1"/>
</dbReference>
<evidence type="ECO:0000256" key="4">
    <source>
        <dbReference type="ARBA" id="ARBA00022840"/>
    </source>
</evidence>
<dbReference type="InterPro" id="IPR027417">
    <property type="entry name" value="P-loop_NTPase"/>
</dbReference>
<dbReference type="CDD" id="cd03268">
    <property type="entry name" value="ABC_BcrA_bacitracin_resist"/>
    <property type="match status" value="1"/>
</dbReference>
<dbReference type="EMBL" id="JBHSBH010000015">
    <property type="protein sequence ID" value="MFC3998937.1"/>
    <property type="molecule type" value="Genomic_DNA"/>
</dbReference>
<keyword evidence="4 6" id="KW-0067">ATP-binding</keyword>
<keyword evidence="2" id="KW-0813">Transport</keyword>
<dbReference type="PROSITE" id="PS00211">
    <property type="entry name" value="ABC_TRANSPORTER_1"/>
    <property type="match status" value="1"/>
</dbReference>
<dbReference type="Gene3D" id="3.40.50.300">
    <property type="entry name" value="P-loop containing nucleotide triphosphate hydrolases"/>
    <property type="match status" value="1"/>
</dbReference>
<evidence type="ECO:0000256" key="1">
    <source>
        <dbReference type="ARBA" id="ARBA00005417"/>
    </source>
</evidence>
<evidence type="ECO:0000313" key="7">
    <source>
        <dbReference type="Proteomes" id="UP001595847"/>
    </source>
</evidence>
<accession>A0ABV8FVA6</accession>
<dbReference type="PANTHER" id="PTHR43335:SF4">
    <property type="entry name" value="ABC TRANSPORTER, ATP-BINDING PROTEIN"/>
    <property type="match status" value="1"/>
</dbReference>
<evidence type="ECO:0000313" key="6">
    <source>
        <dbReference type="EMBL" id="MFC3998937.1"/>
    </source>
</evidence>
<evidence type="ECO:0000256" key="3">
    <source>
        <dbReference type="ARBA" id="ARBA00022741"/>
    </source>
</evidence>
<dbReference type="GO" id="GO:0005524">
    <property type="term" value="F:ATP binding"/>
    <property type="evidence" value="ECO:0007669"/>
    <property type="project" value="UniProtKB-KW"/>
</dbReference>
<evidence type="ECO:0000256" key="2">
    <source>
        <dbReference type="ARBA" id="ARBA00022448"/>
    </source>
</evidence>
<keyword evidence="7" id="KW-1185">Reference proteome</keyword>
<dbReference type="PROSITE" id="PS50893">
    <property type="entry name" value="ABC_TRANSPORTER_2"/>
    <property type="match status" value="1"/>
</dbReference>
<organism evidence="6 7">
    <name type="scientific">Nocardiopsis sediminis</name>
    <dbReference type="NCBI Taxonomy" id="1778267"/>
    <lineage>
        <taxon>Bacteria</taxon>
        <taxon>Bacillati</taxon>
        <taxon>Actinomycetota</taxon>
        <taxon>Actinomycetes</taxon>
        <taxon>Streptosporangiales</taxon>
        <taxon>Nocardiopsidaceae</taxon>
        <taxon>Nocardiopsis</taxon>
    </lineage>
</organism>
<dbReference type="InterPro" id="IPR003593">
    <property type="entry name" value="AAA+_ATPase"/>
</dbReference>
<comment type="caution">
    <text evidence="6">The sequence shown here is derived from an EMBL/GenBank/DDBJ whole genome shotgun (WGS) entry which is preliminary data.</text>
</comment>
<sequence length="304" mass="32014">MIEVAELSKSYGRAKAVDKLSFTAPSGRVTGFVGPNGAGKSTTMRMVLGLDRPSGGTALINGRRYRDFPVPLREVGALLDAGAVHPGMTATAHLSWLAHAGGIPHRRVAEVLDTVGLADAAHRKVKGFSLGMRQRLGLAGALLGDPATLILDEPVNGLDPEGVRWMRTLMRGLAAEGRTVFVSSHLMSELADTADRVVVIGRGRLIADMATEELIRRGSGGHVRVASPHAALLATLLTDAGLAVEQAGGDDALTVRGADAAQVGDLAARYNVTLHELTSHRASLEDVFMELTRDSADHAFTRPA</sequence>
<proteinExistence type="inferred from homology"/>
<reference evidence="7" key="1">
    <citation type="journal article" date="2019" name="Int. J. Syst. Evol. Microbiol.">
        <title>The Global Catalogue of Microorganisms (GCM) 10K type strain sequencing project: providing services to taxonomists for standard genome sequencing and annotation.</title>
        <authorList>
            <consortium name="The Broad Institute Genomics Platform"/>
            <consortium name="The Broad Institute Genome Sequencing Center for Infectious Disease"/>
            <person name="Wu L."/>
            <person name="Ma J."/>
        </authorList>
    </citation>
    <scope>NUCLEOTIDE SEQUENCE [LARGE SCALE GENOMIC DNA]</scope>
    <source>
        <strain evidence="7">TBRC 1826</strain>
    </source>
</reference>
<feature type="domain" description="ABC transporter" evidence="5">
    <location>
        <begin position="2"/>
        <end position="227"/>
    </location>
</feature>